<sequence>MRTPTTRRGLLAAAAAALSLAGLTACGSDEPDAAPASAAEPAATVRIAVLNGADNALALSRADGSLEQAVTAAGGKAEWVGPFPAFAPAAEAIKAGAADITVGGLLSWVGGLAANPDLVVFGRQPDDGAGSGIVATADSGVKTVADLKGKKVAVNQAGTGEYLLLKALEKEGLSPDDVERVYLPVTDGATAFQSGKVDAWATWGNFFASAASAEGAHVVATAGDVGSRNDTVYVVDRSFLDEHPDVVKAVYDAFDAEVEKVTADP</sequence>
<evidence type="ECO:0000313" key="4">
    <source>
        <dbReference type="EMBL" id="NHC16280.1"/>
    </source>
</evidence>
<dbReference type="InterPro" id="IPR006311">
    <property type="entry name" value="TAT_signal"/>
</dbReference>
<dbReference type="SMART" id="SM00062">
    <property type="entry name" value="PBPb"/>
    <property type="match status" value="1"/>
</dbReference>
<keyword evidence="5" id="KW-1185">Reference proteome</keyword>
<keyword evidence="2" id="KW-0732">Signal</keyword>
<dbReference type="PANTHER" id="PTHR30024:SF42">
    <property type="entry name" value="ALIPHATIC SULFONATES-BINDING PROTEIN-RELATED"/>
    <property type="match status" value="1"/>
</dbReference>
<evidence type="ECO:0000256" key="1">
    <source>
        <dbReference type="ARBA" id="ARBA00010742"/>
    </source>
</evidence>
<gene>
    <name evidence="4" type="ORF">G9H71_21070</name>
</gene>
<feature type="chain" id="PRO_5046835687" evidence="2">
    <location>
        <begin position="28"/>
        <end position="265"/>
    </location>
</feature>
<dbReference type="Gene3D" id="3.40.190.10">
    <property type="entry name" value="Periplasmic binding protein-like II"/>
    <property type="match status" value="2"/>
</dbReference>
<dbReference type="RefSeq" id="WP_166284736.1">
    <property type="nucleotide sequence ID" value="NZ_JAANNP010000123.1"/>
</dbReference>
<dbReference type="Proteomes" id="UP000800981">
    <property type="component" value="Unassembled WGS sequence"/>
</dbReference>
<evidence type="ECO:0000259" key="3">
    <source>
        <dbReference type="SMART" id="SM00062"/>
    </source>
</evidence>
<evidence type="ECO:0000256" key="2">
    <source>
        <dbReference type="SAM" id="SignalP"/>
    </source>
</evidence>
<dbReference type="Pfam" id="PF09084">
    <property type="entry name" value="NMT1"/>
    <property type="match status" value="1"/>
</dbReference>
<proteinExistence type="inferred from homology"/>
<organism evidence="4 5">
    <name type="scientific">Motilibacter deserti</name>
    <dbReference type="NCBI Taxonomy" id="2714956"/>
    <lineage>
        <taxon>Bacteria</taxon>
        <taxon>Bacillati</taxon>
        <taxon>Actinomycetota</taxon>
        <taxon>Actinomycetes</taxon>
        <taxon>Motilibacterales</taxon>
        <taxon>Motilibacteraceae</taxon>
        <taxon>Motilibacter</taxon>
    </lineage>
</organism>
<accession>A0ABX0H3B8</accession>
<dbReference type="InterPro" id="IPR015168">
    <property type="entry name" value="SsuA/THI5"/>
</dbReference>
<feature type="signal peptide" evidence="2">
    <location>
        <begin position="1"/>
        <end position="27"/>
    </location>
</feature>
<dbReference type="EMBL" id="JAANNP010000123">
    <property type="protein sequence ID" value="NHC16280.1"/>
    <property type="molecule type" value="Genomic_DNA"/>
</dbReference>
<comment type="similarity">
    <text evidence="1">Belongs to the bacterial solute-binding protein SsuA/TauA family.</text>
</comment>
<dbReference type="PROSITE" id="PS51257">
    <property type="entry name" value="PROKAR_LIPOPROTEIN"/>
    <property type="match status" value="1"/>
</dbReference>
<dbReference type="PROSITE" id="PS51318">
    <property type="entry name" value="TAT"/>
    <property type="match status" value="1"/>
</dbReference>
<dbReference type="InterPro" id="IPR001638">
    <property type="entry name" value="Solute-binding_3/MltF_N"/>
</dbReference>
<dbReference type="SUPFAM" id="SSF53850">
    <property type="entry name" value="Periplasmic binding protein-like II"/>
    <property type="match status" value="1"/>
</dbReference>
<evidence type="ECO:0000313" key="5">
    <source>
        <dbReference type="Proteomes" id="UP000800981"/>
    </source>
</evidence>
<dbReference type="PANTHER" id="PTHR30024">
    <property type="entry name" value="ALIPHATIC SULFONATES-BINDING PROTEIN-RELATED"/>
    <property type="match status" value="1"/>
</dbReference>
<reference evidence="4 5" key="1">
    <citation type="submission" date="2020-03" db="EMBL/GenBank/DDBJ databases">
        <title>Two novel Motilibacter sp.</title>
        <authorList>
            <person name="Liu S."/>
        </authorList>
    </citation>
    <scope>NUCLEOTIDE SEQUENCE [LARGE SCALE GENOMIC DNA]</scope>
    <source>
        <strain evidence="4 5">E257</strain>
    </source>
</reference>
<name>A0ABX0H3B8_9ACTN</name>
<comment type="caution">
    <text evidence="4">The sequence shown here is derived from an EMBL/GenBank/DDBJ whole genome shotgun (WGS) entry which is preliminary data.</text>
</comment>
<dbReference type="CDD" id="cd01008">
    <property type="entry name" value="PBP2_NrtA_SsuA_CpmA_like"/>
    <property type="match status" value="1"/>
</dbReference>
<feature type="non-terminal residue" evidence="4">
    <location>
        <position position="265"/>
    </location>
</feature>
<protein>
    <submittedName>
        <fullName evidence="4">ABC transporter substrate-binding protein</fullName>
    </submittedName>
</protein>
<feature type="domain" description="Solute-binding protein family 3/N-terminal" evidence="3">
    <location>
        <begin position="44"/>
        <end position="265"/>
    </location>
</feature>